<organism evidence="8 9">
    <name type="scientific">Dokdonella immobilis</name>
    <dbReference type="NCBI Taxonomy" id="578942"/>
    <lineage>
        <taxon>Bacteria</taxon>
        <taxon>Pseudomonadati</taxon>
        <taxon>Pseudomonadota</taxon>
        <taxon>Gammaproteobacteria</taxon>
        <taxon>Lysobacterales</taxon>
        <taxon>Rhodanobacteraceae</taxon>
        <taxon>Dokdonella</taxon>
    </lineage>
</organism>
<feature type="domain" description="EamA" evidence="7">
    <location>
        <begin position="48"/>
        <end position="170"/>
    </location>
</feature>
<accession>A0A1I4YCT2</accession>
<feature type="transmembrane region" description="Helical" evidence="6">
    <location>
        <begin position="281"/>
        <end position="298"/>
    </location>
</feature>
<feature type="transmembrane region" description="Helical" evidence="6">
    <location>
        <begin position="45"/>
        <end position="64"/>
    </location>
</feature>
<evidence type="ECO:0000256" key="3">
    <source>
        <dbReference type="ARBA" id="ARBA00022692"/>
    </source>
</evidence>
<keyword evidence="4 6" id="KW-1133">Transmembrane helix</keyword>
<dbReference type="GO" id="GO:0016020">
    <property type="term" value="C:membrane"/>
    <property type="evidence" value="ECO:0007669"/>
    <property type="project" value="UniProtKB-SubCell"/>
</dbReference>
<evidence type="ECO:0000256" key="6">
    <source>
        <dbReference type="SAM" id="Phobius"/>
    </source>
</evidence>
<feature type="transmembrane region" description="Helical" evidence="6">
    <location>
        <begin position="126"/>
        <end position="144"/>
    </location>
</feature>
<proteinExistence type="inferred from homology"/>
<feature type="domain" description="EamA" evidence="7">
    <location>
        <begin position="179"/>
        <end position="321"/>
    </location>
</feature>
<feature type="transmembrane region" description="Helical" evidence="6">
    <location>
        <begin position="70"/>
        <end position="88"/>
    </location>
</feature>
<dbReference type="SUPFAM" id="SSF103481">
    <property type="entry name" value="Multidrug resistance efflux transporter EmrE"/>
    <property type="match status" value="2"/>
</dbReference>
<name>A0A1I4YCT2_9GAMM</name>
<feature type="transmembrane region" description="Helical" evidence="6">
    <location>
        <begin position="100"/>
        <end position="120"/>
    </location>
</feature>
<feature type="transmembrane region" description="Helical" evidence="6">
    <location>
        <begin position="156"/>
        <end position="173"/>
    </location>
</feature>
<dbReference type="InterPro" id="IPR000620">
    <property type="entry name" value="EamA_dom"/>
</dbReference>
<evidence type="ECO:0000256" key="4">
    <source>
        <dbReference type="ARBA" id="ARBA00022989"/>
    </source>
</evidence>
<evidence type="ECO:0000256" key="1">
    <source>
        <dbReference type="ARBA" id="ARBA00004141"/>
    </source>
</evidence>
<dbReference type="Proteomes" id="UP000198575">
    <property type="component" value="Unassembled WGS sequence"/>
</dbReference>
<reference evidence="8 9" key="1">
    <citation type="submission" date="2016-10" db="EMBL/GenBank/DDBJ databases">
        <authorList>
            <person name="de Groot N.N."/>
        </authorList>
    </citation>
    <scope>NUCLEOTIDE SEQUENCE [LARGE SCALE GENOMIC DNA]</scope>
    <source>
        <strain evidence="8 9">CGMCC 1.7659</strain>
    </source>
</reference>
<gene>
    <name evidence="8" type="ORF">SAMN05216289_11645</name>
</gene>
<evidence type="ECO:0000256" key="2">
    <source>
        <dbReference type="ARBA" id="ARBA00007362"/>
    </source>
</evidence>
<dbReference type="AlphaFoldDB" id="A0A1I4YCT2"/>
<keyword evidence="3 6" id="KW-0812">Transmembrane</keyword>
<feature type="transmembrane region" description="Helical" evidence="6">
    <location>
        <begin position="249"/>
        <end position="269"/>
    </location>
</feature>
<comment type="similarity">
    <text evidence="2">Belongs to the EamA transporter family.</text>
</comment>
<feature type="transmembrane region" description="Helical" evidence="6">
    <location>
        <begin position="179"/>
        <end position="197"/>
    </location>
</feature>
<protein>
    <submittedName>
        <fullName evidence="8">EamA domain-containing membrane protein RarD</fullName>
    </submittedName>
</protein>
<comment type="subcellular location">
    <subcellularLocation>
        <location evidence="1">Membrane</location>
        <topology evidence="1">Multi-pass membrane protein</topology>
    </subcellularLocation>
</comment>
<dbReference type="PANTHER" id="PTHR32322">
    <property type="entry name" value="INNER MEMBRANE TRANSPORTER"/>
    <property type="match status" value="1"/>
</dbReference>
<dbReference type="EMBL" id="FOVF01000016">
    <property type="protein sequence ID" value="SFN35410.1"/>
    <property type="molecule type" value="Genomic_DNA"/>
</dbReference>
<sequence length="347" mass="36980">MPVNRNGRCGMLAGPARPVRGLRPIHAESATLSTLSATTKAQMQIHFCVLLWGFTPIIGKLISLPALPLVWWRMLLVVAVLTLIPRAWRGLRKMSLKLVLAYAGIGVLVALHWLTFYGAIKLSNASVAATCIALATAFTALIEPKLAHRRFSRRELVLGLSVLPGVALVVGGVPDSFRLGIVVGALSALLVAIFGSLNKRLVEHGDALTVTGIELGAGTLALTVLAPVMPWLFPAFAGSIFEVPGGHDLILLLCLSIACTLLPFALSLVALRHMTAFSAQLAVNLEPVYAIVLAAVLFGEQRELTPLFYLGVVIILGAVFIHPLINRAGETVQPEILAVAEAKNILE</sequence>
<feature type="transmembrane region" description="Helical" evidence="6">
    <location>
        <begin position="304"/>
        <end position="325"/>
    </location>
</feature>
<dbReference type="InterPro" id="IPR050638">
    <property type="entry name" value="AA-Vitamin_Transporters"/>
</dbReference>
<keyword evidence="5 6" id="KW-0472">Membrane</keyword>
<dbReference type="InterPro" id="IPR037185">
    <property type="entry name" value="EmrE-like"/>
</dbReference>
<evidence type="ECO:0000256" key="5">
    <source>
        <dbReference type="ARBA" id="ARBA00023136"/>
    </source>
</evidence>
<dbReference type="PANTHER" id="PTHR32322:SF2">
    <property type="entry name" value="EAMA DOMAIN-CONTAINING PROTEIN"/>
    <property type="match status" value="1"/>
</dbReference>
<evidence type="ECO:0000313" key="9">
    <source>
        <dbReference type="Proteomes" id="UP000198575"/>
    </source>
</evidence>
<evidence type="ECO:0000259" key="7">
    <source>
        <dbReference type="Pfam" id="PF00892"/>
    </source>
</evidence>
<feature type="transmembrane region" description="Helical" evidence="6">
    <location>
        <begin position="209"/>
        <end position="229"/>
    </location>
</feature>
<dbReference type="STRING" id="578942.SAMN05216289_11645"/>
<evidence type="ECO:0000313" key="8">
    <source>
        <dbReference type="EMBL" id="SFN35410.1"/>
    </source>
</evidence>
<keyword evidence="9" id="KW-1185">Reference proteome</keyword>
<dbReference type="Pfam" id="PF00892">
    <property type="entry name" value="EamA"/>
    <property type="match status" value="2"/>
</dbReference>